<protein>
    <recommendedName>
        <fullName evidence="2">VWFD domain-containing protein</fullName>
    </recommendedName>
</protein>
<evidence type="ECO:0000259" key="2">
    <source>
        <dbReference type="PROSITE" id="PS51233"/>
    </source>
</evidence>
<evidence type="ECO:0000256" key="1">
    <source>
        <dbReference type="SAM" id="SignalP"/>
    </source>
</evidence>
<dbReference type="PROSITE" id="PS00022">
    <property type="entry name" value="EGF_1"/>
    <property type="match status" value="1"/>
</dbReference>
<keyword evidence="1" id="KW-0732">Signal</keyword>
<organism evidence="3 4">
    <name type="scientific">Boothiomyces macroporosus</name>
    <dbReference type="NCBI Taxonomy" id="261099"/>
    <lineage>
        <taxon>Eukaryota</taxon>
        <taxon>Fungi</taxon>
        <taxon>Fungi incertae sedis</taxon>
        <taxon>Chytridiomycota</taxon>
        <taxon>Chytridiomycota incertae sedis</taxon>
        <taxon>Chytridiomycetes</taxon>
        <taxon>Rhizophydiales</taxon>
        <taxon>Terramycetaceae</taxon>
        <taxon>Boothiomyces</taxon>
    </lineage>
</organism>
<dbReference type="AlphaFoldDB" id="A0AAD5UEV1"/>
<evidence type="ECO:0000313" key="3">
    <source>
        <dbReference type="EMBL" id="KAJ3256136.1"/>
    </source>
</evidence>
<dbReference type="EMBL" id="JADGKB010000055">
    <property type="protein sequence ID" value="KAJ3256136.1"/>
    <property type="molecule type" value="Genomic_DNA"/>
</dbReference>
<reference evidence="3" key="1">
    <citation type="submission" date="2020-05" db="EMBL/GenBank/DDBJ databases">
        <title>Phylogenomic resolution of chytrid fungi.</title>
        <authorList>
            <person name="Stajich J.E."/>
            <person name="Amses K."/>
            <person name="Simmons R."/>
            <person name="Seto K."/>
            <person name="Myers J."/>
            <person name="Bonds A."/>
            <person name="Quandt C.A."/>
            <person name="Barry K."/>
            <person name="Liu P."/>
            <person name="Grigoriev I."/>
            <person name="Longcore J.E."/>
            <person name="James T.Y."/>
        </authorList>
    </citation>
    <scope>NUCLEOTIDE SEQUENCE</scope>
    <source>
        <strain evidence="3">PLAUS21</strain>
    </source>
</reference>
<keyword evidence="4" id="KW-1185">Reference proteome</keyword>
<comment type="caution">
    <text evidence="3">The sequence shown here is derived from an EMBL/GenBank/DDBJ whole genome shotgun (WGS) entry which is preliminary data.</text>
</comment>
<proteinExistence type="predicted"/>
<name>A0AAD5UEV1_9FUNG</name>
<sequence>MFNNLLSIASLLALASATPLLSDLLEFDPPSIQLADSNLGNKFRCRLKEKPAKPVKVYFEAAGLQFSDCFIDIDVEQFDQWREVSIFGSQVFETRTNVDITINARAFIEEEKHDQTLPCHRTIAPAGTCTSSGDPHFSCFNGAAITFLKGGCFHLINHEHLQIQAVHGDCDFVGKATCNHAIAVRYGSSIIALDIRDKDKSKHILTQITQNVDGIKYDAPTVADSFHTITLPCGSKITLQVNYDTKNKWIDHTVHLAAGYEEVGGFCNRHGETGLKCRDGTVVGNDKVDIFGESWIVKDEENIFLGKYQKTQPPVVGIHAVCKIPDTIVTVVPPAPCTLPPFVPPPFTTSPATTTNAPVVVPTTTTIVQVQTTTVPATTVVQTTTVAATTTIPATTIVQTTTTVQTQDNAATTNTLVQTTVVPATTTVAPTAVVQTTTIPATVVVQTTTLTQVVQTTTNSAVQTTLPPAPPAYNDDVKKHCTEIFQVEGCSSLLDVNFYIDACIKDATTCGSLVFAETHRMTFMSSCHKKTEYMAVDYDQPTVTNATQVQTQCGFNGHKCINDCSGHGVCGAYGCRCQPTWGGKDCSIDLTKKMSYNPVAKTYVPFTPPTVYCKAQDNLPAPVAPPAQNPQVYVQDQVAAEQVKAVYGSVNENIANTTYSTATTTDAAIVSSAESSFKVMAAFVAIAAYAL</sequence>
<feature type="chain" id="PRO_5042003084" description="VWFD domain-containing protein" evidence="1">
    <location>
        <begin position="18"/>
        <end position="691"/>
    </location>
</feature>
<feature type="signal peptide" evidence="1">
    <location>
        <begin position="1"/>
        <end position="17"/>
    </location>
</feature>
<evidence type="ECO:0000313" key="4">
    <source>
        <dbReference type="Proteomes" id="UP001210925"/>
    </source>
</evidence>
<accession>A0AAD5UEV1</accession>
<gene>
    <name evidence="3" type="ORF">HK103_005705</name>
</gene>
<dbReference type="InterPro" id="IPR000742">
    <property type="entry name" value="EGF"/>
</dbReference>
<dbReference type="PROSITE" id="PS51233">
    <property type="entry name" value="VWFD"/>
    <property type="match status" value="1"/>
</dbReference>
<dbReference type="Proteomes" id="UP001210925">
    <property type="component" value="Unassembled WGS sequence"/>
</dbReference>
<feature type="domain" description="VWFD" evidence="2">
    <location>
        <begin position="127"/>
        <end position="303"/>
    </location>
</feature>
<dbReference type="InterPro" id="IPR001846">
    <property type="entry name" value="VWF_type-D"/>
</dbReference>